<sequence length="258" mass="28870">MCRSVAGRTAARVRRGHSRTGAGRMKDAAETSDFIARLDCVTREARAEFDRIWSMLLDDADAKARFQGFMVETYHYVRFTCPLLERFEREIRPDNPSLADYAAGHRKEEAGHDVWMLDDLERLGFDRARVSASRPLRETQALVGAQYYLMESGRALDHLGYIYALECDPPREIETLARRVDLPVEALSTYAAHGELDAGHGAELRAVIDDQVRRARDQAGVIANARETLEFMSELVLALTVEPAGELSGRLSALARTG</sequence>
<evidence type="ECO:0008006" key="4">
    <source>
        <dbReference type="Google" id="ProtNLM"/>
    </source>
</evidence>
<evidence type="ECO:0000313" key="2">
    <source>
        <dbReference type="EMBL" id="TGY90615.1"/>
    </source>
</evidence>
<dbReference type="SUPFAM" id="SSF48613">
    <property type="entry name" value="Heme oxygenase-like"/>
    <property type="match status" value="1"/>
</dbReference>
<dbReference type="EMBL" id="SRXW01000001">
    <property type="protein sequence ID" value="TGY90615.1"/>
    <property type="molecule type" value="Genomic_DNA"/>
</dbReference>
<dbReference type="InterPro" id="IPR016084">
    <property type="entry name" value="Haem_Oase-like_multi-hlx"/>
</dbReference>
<protein>
    <recommendedName>
        <fullName evidence="4">Iron-containing redox enzyme family protein</fullName>
    </recommendedName>
</protein>
<comment type="caution">
    <text evidence="2">The sequence shown here is derived from an EMBL/GenBank/DDBJ whole genome shotgun (WGS) entry which is preliminary data.</text>
</comment>
<feature type="compositionally biased region" description="Low complexity" evidence="1">
    <location>
        <begin position="1"/>
        <end position="10"/>
    </location>
</feature>
<evidence type="ECO:0000313" key="3">
    <source>
        <dbReference type="Proteomes" id="UP000308054"/>
    </source>
</evidence>
<organism evidence="2 3">
    <name type="scientific">Marinicauda algicola</name>
    <dbReference type="NCBI Taxonomy" id="2029849"/>
    <lineage>
        <taxon>Bacteria</taxon>
        <taxon>Pseudomonadati</taxon>
        <taxon>Pseudomonadota</taxon>
        <taxon>Alphaproteobacteria</taxon>
        <taxon>Maricaulales</taxon>
        <taxon>Maricaulaceae</taxon>
        <taxon>Marinicauda</taxon>
    </lineage>
</organism>
<dbReference type="Gene3D" id="1.20.910.10">
    <property type="entry name" value="Heme oxygenase-like"/>
    <property type="match status" value="1"/>
</dbReference>
<dbReference type="Proteomes" id="UP000308054">
    <property type="component" value="Unassembled WGS sequence"/>
</dbReference>
<feature type="region of interest" description="Disordered" evidence="1">
    <location>
        <begin position="1"/>
        <end position="25"/>
    </location>
</feature>
<gene>
    <name evidence="2" type="ORF">E5163_05720</name>
</gene>
<dbReference type="Pfam" id="PF14518">
    <property type="entry name" value="Haem_oxygenas_2"/>
    <property type="match status" value="1"/>
</dbReference>
<reference evidence="2 3" key="1">
    <citation type="journal article" date="2017" name="Int. J. Syst. Evol. Microbiol.">
        <title>Marinicauda algicola sp. nov., isolated from a marine red alga Rhodosorus marinus.</title>
        <authorList>
            <person name="Jeong S.E."/>
            <person name="Jeon S.H."/>
            <person name="Chun B.H."/>
            <person name="Kim D.W."/>
            <person name="Jeon C.O."/>
        </authorList>
    </citation>
    <scope>NUCLEOTIDE SEQUENCE [LARGE SCALE GENOMIC DNA]</scope>
    <source>
        <strain evidence="2 3">JCM 31718</strain>
    </source>
</reference>
<evidence type="ECO:0000256" key="1">
    <source>
        <dbReference type="SAM" id="MobiDB-lite"/>
    </source>
</evidence>
<name>A0A4S2H4M6_9PROT</name>
<proteinExistence type="predicted"/>
<keyword evidence="3" id="KW-1185">Reference proteome</keyword>
<accession>A0A4S2H4M6</accession>
<dbReference type="AlphaFoldDB" id="A0A4S2H4M6"/>